<dbReference type="Proteomes" id="UP000033385">
    <property type="component" value="Unassembled WGS sequence"/>
</dbReference>
<name>A0A0F3NF58_ANAPH</name>
<protein>
    <submittedName>
        <fullName evidence="1">Uncharacterized protein</fullName>
    </submittedName>
</protein>
<proteinExistence type="predicted"/>
<dbReference type="AlphaFoldDB" id="A0A0F3NF58"/>
<comment type="caution">
    <text evidence="1">The sequence shown here is derived from an EMBL/GenBank/DDBJ whole genome shotgun (WGS) entry which is preliminary data.</text>
</comment>
<dbReference type="EMBL" id="LANW01000001">
    <property type="protein sequence ID" value="KJV66337.1"/>
    <property type="molecule type" value="Genomic_DNA"/>
</dbReference>
<evidence type="ECO:0000313" key="1">
    <source>
        <dbReference type="EMBL" id="KJV66337.1"/>
    </source>
</evidence>
<sequence length="39" mass="4468">MYNGSSLYIMFLLRKELGTRHSCLIASKRCSVNFCRVVA</sequence>
<gene>
    <name evidence="1" type="ORF">APHNP_0806</name>
</gene>
<evidence type="ECO:0000313" key="2">
    <source>
        <dbReference type="Proteomes" id="UP000033385"/>
    </source>
</evidence>
<organism evidence="1 2">
    <name type="scientific">Anaplasma phagocytophilum str. ApNP</name>
    <dbReference type="NCBI Taxonomy" id="1359153"/>
    <lineage>
        <taxon>Bacteria</taxon>
        <taxon>Pseudomonadati</taxon>
        <taxon>Pseudomonadota</taxon>
        <taxon>Alphaproteobacteria</taxon>
        <taxon>Rickettsiales</taxon>
        <taxon>Anaplasmataceae</taxon>
        <taxon>Anaplasma</taxon>
        <taxon>phagocytophilum group</taxon>
    </lineage>
</organism>
<accession>A0A0F3NF58</accession>
<reference evidence="1 2" key="1">
    <citation type="submission" date="2015-01" db="EMBL/GenBank/DDBJ databases">
        <title>Genome Sequencing of Rickettsiales.</title>
        <authorList>
            <person name="Daugherty S.C."/>
            <person name="Su Q."/>
            <person name="Abolude K."/>
            <person name="Beier-Sexton M."/>
            <person name="Carlyon J.A."/>
            <person name="Carter R."/>
            <person name="Day N.P."/>
            <person name="Dumler S.J."/>
            <person name="Dyachenko V."/>
            <person name="Godinez A."/>
            <person name="Kurtti T.J."/>
            <person name="Lichay M."/>
            <person name="Mullins K.E."/>
            <person name="Ott S."/>
            <person name="Pappas-Brown V."/>
            <person name="Paris D.H."/>
            <person name="Patel P."/>
            <person name="Richards A.L."/>
            <person name="Sadzewicz L."/>
            <person name="Sears K."/>
            <person name="Seidman D."/>
            <person name="Sengamalay N."/>
            <person name="Stenos J."/>
            <person name="Tallon L.J."/>
            <person name="Vincent G."/>
            <person name="Fraser C.M."/>
            <person name="Munderloh U."/>
            <person name="Dunning-Hotopp J.C."/>
        </authorList>
    </citation>
    <scope>NUCLEOTIDE SEQUENCE [LARGE SCALE GENOMIC DNA]</scope>
    <source>
        <strain evidence="1 2">ApNP</strain>
    </source>
</reference>
<dbReference type="PATRIC" id="fig|1359153.3.peg.833"/>